<proteinExistence type="predicted"/>
<reference evidence="2" key="1">
    <citation type="submission" date="2021-03" db="EMBL/GenBank/DDBJ databases">
        <title>Draft genome sequence of rust myrtle Austropuccinia psidii MF-1, a brazilian biotype.</title>
        <authorList>
            <person name="Quecine M.C."/>
            <person name="Pachon D.M.R."/>
            <person name="Bonatelli M.L."/>
            <person name="Correr F.H."/>
            <person name="Franceschini L.M."/>
            <person name="Leite T.F."/>
            <person name="Margarido G.R.A."/>
            <person name="Almeida C.A."/>
            <person name="Ferrarezi J.A."/>
            <person name="Labate C.A."/>
        </authorList>
    </citation>
    <scope>NUCLEOTIDE SEQUENCE</scope>
    <source>
        <strain evidence="2">MF-1</strain>
    </source>
</reference>
<gene>
    <name evidence="2" type="ORF">O181_026268</name>
</gene>
<protein>
    <submittedName>
        <fullName evidence="2">Uncharacterized protein</fullName>
    </submittedName>
</protein>
<evidence type="ECO:0000256" key="1">
    <source>
        <dbReference type="SAM" id="MobiDB-lite"/>
    </source>
</evidence>
<feature type="region of interest" description="Disordered" evidence="1">
    <location>
        <begin position="1"/>
        <end position="48"/>
    </location>
</feature>
<feature type="compositionally biased region" description="Basic and acidic residues" evidence="1">
    <location>
        <begin position="121"/>
        <end position="130"/>
    </location>
</feature>
<dbReference type="AlphaFoldDB" id="A0A9Q3CPF9"/>
<feature type="compositionally biased region" description="Polar residues" evidence="1">
    <location>
        <begin position="167"/>
        <end position="176"/>
    </location>
</feature>
<evidence type="ECO:0000313" key="3">
    <source>
        <dbReference type="Proteomes" id="UP000765509"/>
    </source>
</evidence>
<feature type="region of interest" description="Disordered" evidence="1">
    <location>
        <begin position="61"/>
        <end position="176"/>
    </location>
</feature>
<comment type="caution">
    <text evidence="2">The sequence shown here is derived from an EMBL/GenBank/DDBJ whole genome shotgun (WGS) entry which is preliminary data.</text>
</comment>
<sequence>MEDSRTSNSSQRLSSTFDTLIESPEADITGITAFRPKPFPTGNNRDIPVSVQELVYGSKETGVGTSAKSLDRNNEILSSFQEAHGPRDNRGSSERLDTHVLQRTGPTDKGLAENPKYFVRGPKEEVDPRKGKQPSRSSSSLNKFQKRTSKPQRGIRMASKRQRERQSPSGTSLTQIITEFQREKRQLWEMRSVWQEL</sequence>
<dbReference type="Proteomes" id="UP000765509">
    <property type="component" value="Unassembled WGS sequence"/>
</dbReference>
<keyword evidence="3" id="KW-1185">Reference proteome</keyword>
<feature type="compositionally biased region" description="Low complexity" evidence="1">
    <location>
        <begin position="1"/>
        <end position="16"/>
    </location>
</feature>
<evidence type="ECO:0000313" key="2">
    <source>
        <dbReference type="EMBL" id="MBW0486553.1"/>
    </source>
</evidence>
<feature type="compositionally biased region" description="Polar residues" evidence="1">
    <location>
        <begin position="134"/>
        <end position="143"/>
    </location>
</feature>
<organism evidence="2 3">
    <name type="scientific">Austropuccinia psidii MF-1</name>
    <dbReference type="NCBI Taxonomy" id="1389203"/>
    <lineage>
        <taxon>Eukaryota</taxon>
        <taxon>Fungi</taxon>
        <taxon>Dikarya</taxon>
        <taxon>Basidiomycota</taxon>
        <taxon>Pucciniomycotina</taxon>
        <taxon>Pucciniomycetes</taxon>
        <taxon>Pucciniales</taxon>
        <taxon>Sphaerophragmiaceae</taxon>
        <taxon>Austropuccinia</taxon>
    </lineage>
</organism>
<accession>A0A9Q3CPF9</accession>
<dbReference type="EMBL" id="AVOT02008710">
    <property type="protein sequence ID" value="MBW0486553.1"/>
    <property type="molecule type" value="Genomic_DNA"/>
</dbReference>
<name>A0A9Q3CPF9_9BASI</name>
<feature type="compositionally biased region" description="Basic and acidic residues" evidence="1">
    <location>
        <begin position="84"/>
        <end position="100"/>
    </location>
</feature>